<evidence type="ECO:0000313" key="3">
    <source>
        <dbReference type="Proteomes" id="UP000290288"/>
    </source>
</evidence>
<accession>A0A4V1Q2C1</accession>
<dbReference type="SUPFAM" id="SSF57959">
    <property type="entry name" value="Leucine zipper domain"/>
    <property type="match status" value="1"/>
</dbReference>
<keyword evidence="3" id="KW-1185">Reference proteome</keyword>
<dbReference type="Proteomes" id="UP000290288">
    <property type="component" value="Unassembled WGS sequence"/>
</dbReference>
<dbReference type="GO" id="GO:0003700">
    <property type="term" value="F:DNA-binding transcription factor activity"/>
    <property type="evidence" value="ECO:0007669"/>
    <property type="project" value="InterPro"/>
</dbReference>
<dbReference type="InterPro" id="IPR046347">
    <property type="entry name" value="bZIP_sf"/>
</dbReference>
<dbReference type="OrthoDB" id="2285533at2759"/>
<feature type="region of interest" description="Disordered" evidence="1">
    <location>
        <begin position="1"/>
        <end position="20"/>
    </location>
</feature>
<reference evidence="2 3" key="1">
    <citation type="submission" date="2019-01" db="EMBL/GenBank/DDBJ databases">
        <title>Draft genome sequence of Psathyrella aberdarensis IHI B618.</title>
        <authorList>
            <person name="Buettner E."/>
            <person name="Kellner H."/>
        </authorList>
    </citation>
    <scope>NUCLEOTIDE SEQUENCE [LARGE SCALE GENOMIC DNA]</scope>
    <source>
        <strain evidence="2 3">IHI B618</strain>
    </source>
</reference>
<dbReference type="EMBL" id="SDEE01000681">
    <property type="protein sequence ID" value="RXW14568.1"/>
    <property type="molecule type" value="Genomic_DNA"/>
</dbReference>
<dbReference type="CDD" id="cd14688">
    <property type="entry name" value="bZIP_YAP"/>
    <property type="match status" value="1"/>
</dbReference>
<gene>
    <name evidence="2" type="ORF">EST38_g11282</name>
</gene>
<evidence type="ECO:0000256" key="1">
    <source>
        <dbReference type="SAM" id="MobiDB-lite"/>
    </source>
</evidence>
<comment type="caution">
    <text evidence="2">The sequence shown here is derived from an EMBL/GenBank/DDBJ whole genome shotgun (WGS) entry which is preliminary data.</text>
</comment>
<protein>
    <recommendedName>
        <fullName evidence="4">BZIP domain-containing protein</fullName>
    </recommendedName>
</protein>
<dbReference type="Gene3D" id="1.20.5.170">
    <property type="match status" value="1"/>
</dbReference>
<evidence type="ECO:0000313" key="2">
    <source>
        <dbReference type="EMBL" id="RXW14568.1"/>
    </source>
</evidence>
<proteinExistence type="predicted"/>
<sequence length="223" mass="25154">MSKELEANSRKRPHDANEDDRLSEIALKKRKSADAQAAFRKKRANYITTLEQAVTSLESVVLQLQESCRESRAETQYYKLSASRLHWAVFETCGGCYRMLVASGWIQEEFKIIGTPVVHYPLAITATALVATHTGIFTKACSSPRPQRQFHMLYLGCIILVTSHPRSLRPANPLMHPEIRKLTFHLKPASVHSPIATKLTLQLPVRLLSFPDTDKRAYLDGTP</sequence>
<organism evidence="2 3">
    <name type="scientific">Candolleomyces aberdarensis</name>
    <dbReference type="NCBI Taxonomy" id="2316362"/>
    <lineage>
        <taxon>Eukaryota</taxon>
        <taxon>Fungi</taxon>
        <taxon>Dikarya</taxon>
        <taxon>Basidiomycota</taxon>
        <taxon>Agaricomycotina</taxon>
        <taxon>Agaricomycetes</taxon>
        <taxon>Agaricomycetidae</taxon>
        <taxon>Agaricales</taxon>
        <taxon>Agaricineae</taxon>
        <taxon>Psathyrellaceae</taxon>
        <taxon>Candolleomyces</taxon>
    </lineage>
</organism>
<dbReference type="AlphaFoldDB" id="A0A4V1Q2C1"/>
<dbReference type="STRING" id="2316362.A0A4V1Q2C1"/>
<name>A0A4V1Q2C1_9AGAR</name>
<evidence type="ECO:0008006" key="4">
    <source>
        <dbReference type="Google" id="ProtNLM"/>
    </source>
</evidence>